<accession>A0A1S3G0V9</accession>
<keyword evidence="1" id="KW-0825">Tumor antigen</keyword>
<dbReference type="InParanoid" id="A0A1S3G0V9"/>
<feature type="compositionally biased region" description="Polar residues" evidence="2">
    <location>
        <begin position="60"/>
        <end position="80"/>
    </location>
</feature>
<feature type="region of interest" description="Disordered" evidence="2">
    <location>
        <begin position="1"/>
        <end position="87"/>
    </location>
</feature>
<dbReference type="Gene3D" id="1.10.10.1200">
    <property type="entry name" value="MAGE homology domain, winged helix WH1 motif"/>
    <property type="match status" value="1"/>
</dbReference>
<keyword evidence="4" id="KW-1185">Reference proteome</keyword>
<organism evidence="4 5">
    <name type="scientific">Dipodomys ordii</name>
    <name type="common">Ord's kangaroo rat</name>
    <dbReference type="NCBI Taxonomy" id="10020"/>
    <lineage>
        <taxon>Eukaryota</taxon>
        <taxon>Metazoa</taxon>
        <taxon>Chordata</taxon>
        <taxon>Craniata</taxon>
        <taxon>Vertebrata</taxon>
        <taxon>Euteleostomi</taxon>
        <taxon>Mammalia</taxon>
        <taxon>Eutheria</taxon>
        <taxon>Euarchontoglires</taxon>
        <taxon>Glires</taxon>
        <taxon>Rodentia</taxon>
        <taxon>Castorimorpha</taxon>
        <taxon>Heteromyidae</taxon>
        <taxon>Dipodomyinae</taxon>
        <taxon>Dipodomys</taxon>
    </lineage>
</organism>
<evidence type="ECO:0000259" key="3">
    <source>
        <dbReference type="PROSITE" id="PS50838"/>
    </source>
</evidence>
<evidence type="ECO:0000313" key="4">
    <source>
        <dbReference type="Proteomes" id="UP000081671"/>
    </source>
</evidence>
<dbReference type="PANTHER" id="PTHR11736">
    <property type="entry name" value="MELANOMA-ASSOCIATED ANTIGEN MAGE ANTIGEN"/>
    <property type="match status" value="1"/>
</dbReference>
<evidence type="ECO:0000256" key="1">
    <source>
        <dbReference type="ARBA" id="ARBA00084104"/>
    </source>
</evidence>
<dbReference type="Gene3D" id="1.10.10.1210">
    <property type="entry name" value="MAGE homology domain, winged helix WH2 motif"/>
    <property type="match status" value="1"/>
</dbReference>
<dbReference type="FunFam" id="1.10.10.1200:FF:000007">
    <property type="entry name" value="Melanoma-associated antigen C2"/>
    <property type="match status" value="1"/>
</dbReference>
<dbReference type="InterPro" id="IPR041898">
    <property type="entry name" value="MAGE_WH1"/>
</dbReference>
<name>A0A1S3G0V9_DIPOR</name>
<dbReference type="Pfam" id="PF12440">
    <property type="entry name" value="MAGE_N"/>
    <property type="match status" value="1"/>
</dbReference>
<dbReference type="GO" id="GO:0000122">
    <property type="term" value="P:negative regulation of transcription by RNA polymerase II"/>
    <property type="evidence" value="ECO:0007669"/>
    <property type="project" value="TreeGrafter"/>
</dbReference>
<dbReference type="PANTHER" id="PTHR11736:SF36">
    <property type="entry name" value="MELANOMA-ASSOCIATED ANTIGEN B10"/>
    <property type="match status" value="1"/>
</dbReference>
<protein>
    <submittedName>
        <fullName evidence="5">Melanoma-associated antigen B10-like</fullName>
    </submittedName>
</protein>
<dbReference type="GO" id="GO:0005634">
    <property type="term" value="C:nucleus"/>
    <property type="evidence" value="ECO:0007669"/>
    <property type="project" value="TreeGrafter"/>
</dbReference>
<dbReference type="InterPro" id="IPR037445">
    <property type="entry name" value="MAGE"/>
</dbReference>
<dbReference type="FunFam" id="1.10.10.1210:FF:000001">
    <property type="entry name" value="melanoma-associated antigen D1"/>
    <property type="match status" value="1"/>
</dbReference>
<gene>
    <name evidence="5" type="primary">LOC105993276</name>
</gene>
<proteinExistence type="predicted"/>
<dbReference type="Pfam" id="PF01454">
    <property type="entry name" value="MAGE"/>
    <property type="match status" value="1"/>
</dbReference>
<dbReference type="RefSeq" id="XP_012881934.1">
    <property type="nucleotide sequence ID" value="XM_013026480.1"/>
</dbReference>
<evidence type="ECO:0000256" key="2">
    <source>
        <dbReference type="SAM" id="MobiDB-lite"/>
    </source>
</evidence>
<dbReference type="Proteomes" id="UP000081671">
    <property type="component" value="Unplaced"/>
</dbReference>
<dbReference type="OrthoDB" id="205198at2759"/>
<dbReference type="GeneID" id="105993276"/>
<dbReference type="SMART" id="SM01392">
    <property type="entry name" value="MAGE_N"/>
    <property type="match status" value="1"/>
</dbReference>
<dbReference type="InterPro" id="IPR002190">
    <property type="entry name" value="MHD_dom"/>
</dbReference>
<feature type="compositionally biased region" description="Basic and acidic residues" evidence="2">
    <location>
        <begin position="17"/>
        <end position="38"/>
    </location>
</feature>
<dbReference type="KEGG" id="dord:105993276"/>
<dbReference type="PROSITE" id="PS50838">
    <property type="entry name" value="MAGE"/>
    <property type="match status" value="1"/>
</dbReference>
<dbReference type="AlphaFoldDB" id="A0A1S3G0V9"/>
<evidence type="ECO:0000313" key="5">
    <source>
        <dbReference type="RefSeq" id="XP_012881934.1"/>
    </source>
</evidence>
<dbReference type="InterPro" id="IPR041899">
    <property type="entry name" value="MAGE_WH2"/>
</dbReference>
<feature type="domain" description="MAGE" evidence="3">
    <location>
        <begin position="109"/>
        <end position="308"/>
    </location>
</feature>
<reference evidence="5" key="1">
    <citation type="submission" date="2025-08" db="UniProtKB">
        <authorList>
            <consortium name="RefSeq"/>
        </authorList>
    </citation>
    <scope>IDENTIFICATION</scope>
    <source>
        <tissue evidence="5">Kidney</tissue>
    </source>
</reference>
<feature type="compositionally biased region" description="Basic residues" evidence="2">
    <location>
        <begin position="1"/>
        <end position="16"/>
    </location>
</feature>
<dbReference type="InterPro" id="IPR021072">
    <property type="entry name" value="MAGE_N"/>
</dbReference>
<sequence length="345" mass="39673">MPRSQKNRRRGRKKRNKTVEKTKEQVDARATVSKEHEYPSSSSTSNKGIPHGPVAEKSTNKQSPKVTFSSTTKATVSVGTKSNEEKKSSVKEKVKHIQKITRKYTKDTIDEMVVTLVHYMLHKYQMKESITKANILRNINQAHKNHIPEILNRVFEHIELVFGLDIKEAEPNKQIYILVNKLKTCSDKRLADGRVVPLSGLLMTLLGVIFTKGNCATEEQIWQVLNRMGFYDGKKHFLFGEPRKLITRRFVKERYLEYEQVANSDPPRYQFLWGPKAHAETTKMKVLEFLSKLHETIPIAFPSLYEEALIDQEERSKSEGAAKDCTVPKIKTCCKTKSRLSTQPR</sequence>
<dbReference type="SMART" id="SM01373">
    <property type="entry name" value="MAGE"/>
    <property type="match status" value="1"/>
</dbReference>